<comment type="caution">
    <text evidence="1">The sequence shown here is derived from an EMBL/GenBank/DDBJ whole genome shotgun (WGS) entry which is preliminary data.</text>
</comment>
<dbReference type="EMBL" id="QNUK01000386">
    <property type="protein sequence ID" value="KAF5894192.1"/>
    <property type="molecule type" value="Genomic_DNA"/>
</dbReference>
<gene>
    <name evidence="1" type="ORF">DAT39_016107</name>
</gene>
<reference evidence="1" key="1">
    <citation type="submission" date="2020-07" db="EMBL/GenBank/DDBJ databases">
        <title>Clarias magur genome sequencing, assembly and annotation.</title>
        <authorList>
            <person name="Kushwaha B."/>
            <person name="Kumar R."/>
            <person name="Das P."/>
            <person name="Joshi C.G."/>
            <person name="Kumar D."/>
            <person name="Nagpure N.S."/>
            <person name="Pandey M."/>
            <person name="Agarwal S."/>
            <person name="Srivastava S."/>
            <person name="Singh M."/>
            <person name="Sahoo L."/>
            <person name="Jayasankar P."/>
            <person name="Meher P.K."/>
            <person name="Koringa P.G."/>
            <person name="Iquebal M.A."/>
            <person name="Das S.P."/>
            <person name="Bit A."/>
            <person name="Patnaik S."/>
            <person name="Patel N."/>
            <person name="Shah T.M."/>
            <person name="Hinsu A."/>
            <person name="Jena J.K."/>
        </authorList>
    </citation>
    <scope>NUCLEOTIDE SEQUENCE</scope>
    <source>
        <strain evidence="1">CIFAMagur01</strain>
        <tissue evidence="1">Testis</tissue>
    </source>
</reference>
<dbReference type="Proteomes" id="UP000727407">
    <property type="component" value="Unassembled WGS sequence"/>
</dbReference>
<proteinExistence type="predicted"/>
<accession>A0A8J4UAK4</accession>
<keyword evidence="2" id="KW-1185">Reference proteome</keyword>
<name>A0A8J4UAK4_CLAMG</name>
<evidence type="ECO:0000313" key="1">
    <source>
        <dbReference type="EMBL" id="KAF5894192.1"/>
    </source>
</evidence>
<protein>
    <submittedName>
        <fullName evidence="1">Uncharacterized protein</fullName>
    </submittedName>
</protein>
<sequence>MEEVRPVWRRCGLYGGGAACMEEVRPVWKRCGLYGGGAACMEEIAAGNVFQLCRYVLIKFASRKTCAGETDIHAFCADRQVDENSPAKRQSSNAHNCLLSTAGSSHYGGLGVWKKHPHALRSSPRDRTSHMEPLTLTTTHLSGFLHIYTDEETEAVQVAMASEQSVYKYGPKITPVVRSWLETRTS</sequence>
<dbReference type="AlphaFoldDB" id="A0A8J4UAK4"/>
<evidence type="ECO:0000313" key="2">
    <source>
        <dbReference type="Proteomes" id="UP000727407"/>
    </source>
</evidence>
<organism evidence="1 2">
    <name type="scientific">Clarias magur</name>
    <name type="common">Asian catfish</name>
    <name type="synonym">Macropteronotus magur</name>
    <dbReference type="NCBI Taxonomy" id="1594786"/>
    <lineage>
        <taxon>Eukaryota</taxon>
        <taxon>Metazoa</taxon>
        <taxon>Chordata</taxon>
        <taxon>Craniata</taxon>
        <taxon>Vertebrata</taxon>
        <taxon>Euteleostomi</taxon>
        <taxon>Actinopterygii</taxon>
        <taxon>Neopterygii</taxon>
        <taxon>Teleostei</taxon>
        <taxon>Ostariophysi</taxon>
        <taxon>Siluriformes</taxon>
        <taxon>Clariidae</taxon>
        <taxon>Clarias</taxon>
    </lineage>
</organism>